<accession>A0ABD5WU39</accession>
<dbReference type="Proteomes" id="UP001596388">
    <property type="component" value="Unassembled WGS sequence"/>
</dbReference>
<dbReference type="EMBL" id="JBHTAG010000002">
    <property type="protein sequence ID" value="MFC7096378.1"/>
    <property type="molecule type" value="Genomic_DNA"/>
</dbReference>
<dbReference type="Pfam" id="PF24035">
    <property type="entry name" value="DUF7344"/>
    <property type="match status" value="1"/>
</dbReference>
<evidence type="ECO:0000313" key="3">
    <source>
        <dbReference type="Proteomes" id="UP001596388"/>
    </source>
</evidence>
<proteinExistence type="predicted"/>
<dbReference type="InterPro" id="IPR055768">
    <property type="entry name" value="DUF7344"/>
</dbReference>
<evidence type="ECO:0000259" key="1">
    <source>
        <dbReference type="Pfam" id="PF24035"/>
    </source>
</evidence>
<protein>
    <recommendedName>
        <fullName evidence="1">DUF7344 domain-containing protein</fullName>
    </recommendedName>
</protein>
<evidence type="ECO:0000313" key="2">
    <source>
        <dbReference type="EMBL" id="MFC7096378.1"/>
    </source>
</evidence>
<organism evidence="2 3">
    <name type="scientific">Halobaculum marinum</name>
    <dbReference type="NCBI Taxonomy" id="3031996"/>
    <lineage>
        <taxon>Archaea</taxon>
        <taxon>Methanobacteriati</taxon>
        <taxon>Methanobacteriota</taxon>
        <taxon>Stenosarchaea group</taxon>
        <taxon>Halobacteria</taxon>
        <taxon>Halobacteriales</taxon>
        <taxon>Haloferacaceae</taxon>
        <taxon>Halobaculum</taxon>
    </lineage>
</organism>
<feature type="domain" description="DUF7344" evidence="1">
    <location>
        <begin position="48"/>
        <end position="80"/>
    </location>
</feature>
<dbReference type="RefSeq" id="WP_276239150.1">
    <property type="nucleotide sequence ID" value="NZ_CP119989.1"/>
</dbReference>
<comment type="caution">
    <text evidence="2">The sequence shown here is derived from an EMBL/GenBank/DDBJ whole genome shotgun (WGS) entry which is preliminary data.</text>
</comment>
<gene>
    <name evidence="2" type="ORF">ACFQKD_03590</name>
</gene>
<reference evidence="2 3" key="1">
    <citation type="journal article" date="2019" name="Int. J. Syst. Evol. Microbiol.">
        <title>The Global Catalogue of Microorganisms (GCM) 10K type strain sequencing project: providing services to taxonomists for standard genome sequencing and annotation.</title>
        <authorList>
            <consortium name="The Broad Institute Genomics Platform"/>
            <consortium name="The Broad Institute Genome Sequencing Center for Infectious Disease"/>
            <person name="Wu L."/>
            <person name="Ma J."/>
        </authorList>
    </citation>
    <scope>NUCLEOTIDE SEQUENCE [LARGE SCALE GENOMIC DNA]</scope>
    <source>
        <strain evidence="2 3">DT55</strain>
    </source>
</reference>
<dbReference type="AlphaFoldDB" id="A0ABD5WU39"/>
<keyword evidence="3" id="KW-1185">Reference proteome</keyword>
<name>A0ABD5WU39_9EURY</name>
<sequence>MTGHDLTVDGLYEVLSDGTRRRLLWTMLDSGPPMRLRIPEDLPRDVADHRPRRIQLHHVHLPKLVDAGLVSWDDDRGEVTGGPTFDRAKPLLAVARDGERVTPLPGAV</sequence>
<dbReference type="GeneID" id="79269735"/>